<dbReference type="KEGG" id="gur:Gura_2990"/>
<evidence type="ECO:0000313" key="3">
    <source>
        <dbReference type="Proteomes" id="UP000006695"/>
    </source>
</evidence>
<protein>
    <submittedName>
        <fullName evidence="2">Uncharacterized protein</fullName>
    </submittedName>
</protein>
<keyword evidence="3" id="KW-1185">Reference proteome</keyword>
<dbReference type="AlphaFoldDB" id="A5G5U4"/>
<feature type="compositionally biased region" description="Basic and acidic residues" evidence="1">
    <location>
        <begin position="21"/>
        <end position="31"/>
    </location>
</feature>
<evidence type="ECO:0000313" key="2">
    <source>
        <dbReference type="EMBL" id="ABQ27162.1"/>
    </source>
</evidence>
<gene>
    <name evidence="2" type="ordered locus">Gura_2990</name>
</gene>
<organism evidence="2 3">
    <name type="scientific">Geotalea uraniireducens (strain Rf4)</name>
    <name type="common">Geobacter uraniireducens</name>
    <dbReference type="NCBI Taxonomy" id="351605"/>
    <lineage>
        <taxon>Bacteria</taxon>
        <taxon>Pseudomonadati</taxon>
        <taxon>Thermodesulfobacteriota</taxon>
        <taxon>Desulfuromonadia</taxon>
        <taxon>Geobacterales</taxon>
        <taxon>Geobacteraceae</taxon>
        <taxon>Geotalea</taxon>
    </lineage>
</organism>
<dbReference type="STRING" id="351605.Gura_2990"/>
<proteinExistence type="predicted"/>
<reference evidence="2 3" key="1">
    <citation type="submission" date="2007-05" db="EMBL/GenBank/DDBJ databases">
        <title>Complete sequence of Geobacter uraniireducens Rf4.</title>
        <authorList>
            <consortium name="US DOE Joint Genome Institute"/>
            <person name="Copeland A."/>
            <person name="Lucas S."/>
            <person name="Lapidus A."/>
            <person name="Barry K."/>
            <person name="Detter J.C."/>
            <person name="Glavina del Rio T."/>
            <person name="Hammon N."/>
            <person name="Israni S."/>
            <person name="Dalin E."/>
            <person name="Tice H."/>
            <person name="Pitluck S."/>
            <person name="Chertkov O."/>
            <person name="Brettin T."/>
            <person name="Bruce D."/>
            <person name="Han C."/>
            <person name="Schmutz J."/>
            <person name="Larimer F."/>
            <person name="Land M."/>
            <person name="Hauser L."/>
            <person name="Kyrpides N."/>
            <person name="Mikhailova N."/>
            <person name="Shelobolina E."/>
            <person name="Aklujkar M."/>
            <person name="Lovley D."/>
            <person name="Richardson P."/>
        </authorList>
    </citation>
    <scope>NUCLEOTIDE SEQUENCE [LARGE SCALE GENOMIC DNA]</scope>
    <source>
        <strain evidence="2 3">Rf4</strain>
    </source>
</reference>
<dbReference type="HOGENOM" id="CLU_2537792_0_0_7"/>
<feature type="region of interest" description="Disordered" evidence="1">
    <location>
        <begin position="21"/>
        <end position="44"/>
    </location>
</feature>
<dbReference type="Proteomes" id="UP000006695">
    <property type="component" value="Chromosome"/>
</dbReference>
<sequence>MPVAGAFMPRSNDIISPRHVRDETDFSRFEPGDESPGYMHTAPPGRLKTTLPQTEWQGPALATRVSSVSLRCHAIPFKKQVIA</sequence>
<evidence type="ECO:0000256" key="1">
    <source>
        <dbReference type="SAM" id="MobiDB-lite"/>
    </source>
</evidence>
<name>A5G5U4_GEOUR</name>
<accession>A5G5U4</accession>
<dbReference type="EMBL" id="CP000698">
    <property type="protein sequence ID" value="ABQ27162.1"/>
    <property type="molecule type" value="Genomic_DNA"/>
</dbReference>